<evidence type="ECO:0000313" key="2">
    <source>
        <dbReference type="EMBL" id="TMQ69918.1"/>
    </source>
</evidence>
<evidence type="ECO:0000313" key="3">
    <source>
        <dbReference type="Proteomes" id="UP000319836"/>
    </source>
</evidence>
<name>A0A538U219_UNCEI</name>
<proteinExistence type="predicted"/>
<dbReference type="Gene3D" id="1.25.10.10">
    <property type="entry name" value="Leucine-rich Repeat Variant"/>
    <property type="match status" value="1"/>
</dbReference>
<comment type="caution">
    <text evidence="2">The sequence shown here is derived from an EMBL/GenBank/DDBJ whole genome shotgun (WGS) entry which is preliminary data.</text>
</comment>
<feature type="region of interest" description="Disordered" evidence="1">
    <location>
        <begin position="203"/>
        <end position="241"/>
    </location>
</feature>
<reference evidence="2 3" key="1">
    <citation type="journal article" date="2019" name="Nat. Microbiol.">
        <title>Mediterranean grassland soil C-N compound turnover is dependent on rainfall and depth, and is mediated by genomically divergent microorganisms.</title>
        <authorList>
            <person name="Diamond S."/>
            <person name="Andeer P.F."/>
            <person name="Li Z."/>
            <person name="Crits-Christoph A."/>
            <person name="Burstein D."/>
            <person name="Anantharaman K."/>
            <person name="Lane K.R."/>
            <person name="Thomas B.C."/>
            <person name="Pan C."/>
            <person name="Northen T.R."/>
            <person name="Banfield J.F."/>
        </authorList>
    </citation>
    <scope>NUCLEOTIDE SEQUENCE [LARGE SCALE GENOMIC DNA]</scope>
    <source>
        <strain evidence="2">WS_10</strain>
    </source>
</reference>
<evidence type="ECO:0000256" key="1">
    <source>
        <dbReference type="SAM" id="MobiDB-lite"/>
    </source>
</evidence>
<organism evidence="2 3">
    <name type="scientific">Eiseniibacteriota bacterium</name>
    <dbReference type="NCBI Taxonomy" id="2212470"/>
    <lineage>
        <taxon>Bacteria</taxon>
        <taxon>Candidatus Eiseniibacteriota</taxon>
    </lineage>
</organism>
<protein>
    <recommendedName>
        <fullName evidence="4">HEAT repeat domain-containing protein</fullName>
    </recommendedName>
</protein>
<dbReference type="InterPro" id="IPR011989">
    <property type="entry name" value="ARM-like"/>
</dbReference>
<dbReference type="InterPro" id="IPR016024">
    <property type="entry name" value="ARM-type_fold"/>
</dbReference>
<sequence>MAGLTVLFHRVMHWRAERLERRVQSLAGSFALHLTGGVPTTSLRQISDEASEETFWAAIQRFSDNVGGDEWLWLSRQLGELVHLRNERRRLRRARPWRQAVAARRLGMVDDPRGLEALLSTLDGGRPEVRLRALLSLARLQDPHGLRWLVRHPQLVQDAAPSIVLAMLKRFGSGYTPEIRDLVAEPGRTGRLVVAWKRSACGASPRRGFHSSAGSNSAGWKSASPRRARSATWDPPRPRRR</sequence>
<evidence type="ECO:0008006" key="4">
    <source>
        <dbReference type="Google" id="ProtNLM"/>
    </source>
</evidence>
<dbReference type="Proteomes" id="UP000319836">
    <property type="component" value="Unassembled WGS sequence"/>
</dbReference>
<dbReference type="EMBL" id="VBPA01000254">
    <property type="protein sequence ID" value="TMQ69918.1"/>
    <property type="molecule type" value="Genomic_DNA"/>
</dbReference>
<accession>A0A538U219</accession>
<dbReference type="AlphaFoldDB" id="A0A538U219"/>
<dbReference type="SUPFAM" id="SSF48371">
    <property type="entry name" value="ARM repeat"/>
    <property type="match status" value="1"/>
</dbReference>
<gene>
    <name evidence="2" type="ORF">E6K80_10215</name>
</gene>